<feature type="signal peptide" evidence="2">
    <location>
        <begin position="1"/>
        <end position="19"/>
    </location>
</feature>
<feature type="chain" id="PRO_5029885253" evidence="2">
    <location>
        <begin position="20"/>
        <end position="255"/>
    </location>
</feature>
<dbReference type="InterPro" id="IPR025411">
    <property type="entry name" value="DUF4136"/>
</dbReference>
<dbReference type="Gene3D" id="3.30.160.670">
    <property type="match status" value="1"/>
</dbReference>
<dbReference type="Pfam" id="PF13590">
    <property type="entry name" value="DUF4136"/>
    <property type="match status" value="1"/>
</dbReference>
<proteinExistence type="predicted"/>
<sequence length="255" mass="28366">MKRTLYFALVLFAISALSACSSYHYYKAGDDYLNLKQYRTFAWAAPEGPGAEGNFRGPRQRRPDDSQGQPPRRRDFGNQGPRMQGPNRGQASLGARLNEVNNNKYFNNPEAVRKIQDAAVSSLQSKGLVMQPNNPDLLVRYTTIVDRGSRNGYAYTPYYGLGWGGWGGYGGWGWRYPYFGLGWGGGWGGYGYGGGYPVQEHFKEGVLAIELIDTHTNQTVWIGYGAGELSKNREKAIAQLPKVVNDIFKQLPVGM</sequence>
<accession>A0A7L5DZ97</accession>
<organism evidence="4 5">
    <name type="scientific">Mucilaginibacter robiniae</name>
    <dbReference type="NCBI Taxonomy" id="2728022"/>
    <lineage>
        <taxon>Bacteria</taxon>
        <taxon>Pseudomonadati</taxon>
        <taxon>Bacteroidota</taxon>
        <taxon>Sphingobacteriia</taxon>
        <taxon>Sphingobacteriales</taxon>
        <taxon>Sphingobacteriaceae</taxon>
        <taxon>Mucilaginibacter</taxon>
    </lineage>
</organism>
<evidence type="ECO:0000313" key="4">
    <source>
        <dbReference type="EMBL" id="QJD95538.1"/>
    </source>
</evidence>
<evidence type="ECO:0000256" key="2">
    <source>
        <dbReference type="SAM" id="SignalP"/>
    </source>
</evidence>
<evidence type="ECO:0000259" key="3">
    <source>
        <dbReference type="Pfam" id="PF13590"/>
    </source>
</evidence>
<dbReference type="AlphaFoldDB" id="A0A7L5DZ97"/>
<dbReference type="RefSeq" id="WP_169606546.1">
    <property type="nucleotide sequence ID" value="NZ_CP051682.1"/>
</dbReference>
<keyword evidence="5" id="KW-1185">Reference proteome</keyword>
<protein>
    <submittedName>
        <fullName evidence="4">DUF4136 domain-containing protein</fullName>
    </submittedName>
</protein>
<evidence type="ECO:0000256" key="1">
    <source>
        <dbReference type="SAM" id="MobiDB-lite"/>
    </source>
</evidence>
<feature type="domain" description="DUF4136" evidence="3">
    <location>
        <begin position="33"/>
        <end position="252"/>
    </location>
</feature>
<dbReference type="KEGG" id="mrob:HH214_06460"/>
<keyword evidence="2" id="KW-0732">Signal</keyword>
<dbReference type="Proteomes" id="UP000503278">
    <property type="component" value="Chromosome"/>
</dbReference>
<dbReference type="PROSITE" id="PS51257">
    <property type="entry name" value="PROKAR_LIPOPROTEIN"/>
    <property type="match status" value="1"/>
</dbReference>
<evidence type="ECO:0000313" key="5">
    <source>
        <dbReference type="Proteomes" id="UP000503278"/>
    </source>
</evidence>
<gene>
    <name evidence="4" type="ORF">HH214_06460</name>
</gene>
<feature type="region of interest" description="Disordered" evidence="1">
    <location>
        <begin position="49"/>
        <end position="91"/>
    </location>
</feature>
<reference evidence="4 5" key="1">
    <citation type="submission" date="2020-04" db="EMBL/GenBank/DDBJ databases">
        <title>Genome sequencing of novel species.</title>
        <authorList>
            <person name="Heo J."/>
            <person name="Kim S.-J."/>
            <person name="Kim J.-S."/>
            <person name="Hong S.-B."/>
            <person name="Kwon S.-W."/>
        </authorList>
    </citation>
    <scope>NUCLEOTIDE SEQUENCE [LARGE SCALE GENOMIC DNA]</scope>
    <source>
        <strain evidence="4 5">F39-2</strain>
    </source>
</reference>
<dbReference type="EMBL" id="CP051682">
    <property type="protein sequence ID" value="QJD95538.1"/>
    <property type="molecule type" value="Genomic_DNA"/>
</dbReference>
<name>A0A7L5DZ97_9SPHI</name>